<evidence type="ECO:0000313" key="3">
    <source>
        <dbReference type="Proteomes" id="UP000887116"/>
    </source>
</evidence>
<feature type="compositionally biased region" description="Polar residues" evidence="1">
    <location>
        <begin position="1"/>
        <end position="11"/>
    </location>
</feature>
<keyword evidence="3" id="KW-1185">Reference proteome</keyword>
<evidence type="ECO:0000256" key="1">
    <source>
        <dbReference type="SAM" id="MobiDB-lite"/>
    </source>
</evidence>
<name>A0A8X6IKA1_TRICU</name>
<gene>
    <name evidence="2" type="ORF">TNCT_28301</name>
</gene>
<feature type="region of interest" description="Disordered" evidence="1">
    <location>
        <begin position="1"/>
        <end position="29"/>
    </location>
</feature>
<protein>
    <submittedName>
        <fullName evidence="2">Uncharacterized protein</fullName>
    </submittedName>
</protein>
<dbReference type="EMBL" id="BMAO01008479">
    <property type="protein sequence ID" value="GFR23809.1"/>
    <property type="molecule type" value="Genomic_DNA"/>
</dbReference>
<reference evidence="2" key="1">
    <citation type="submission" date="2020-07" db="EMBL/GenBank/DDBJ databases">
        <title>Multicomponent nature underlies the extraordinary mechanical properties of spider dragline silk.</title>
        <authorList>
            <person name="Kono N."/>
            <person name="Nakamura H."/>
            <person name="Mori M."/>
            <person name="Yoshida Y."/>
            <person name="Ohtoshi R."/>
            <person name="Malay A.D."/>
            <person name="Moran D.A.P."/>
            <person name="Tomita M."/>
            <person name="Numata K."/>
            <person name="Arakawa K."/>
        </authorList>
    </citation>
    <scope>NUCLEOTIDE SEQUENCE</scope>
</reference>
<dbReference type="Proteomes" id="UP000887116">
    <property type="component" value="Unassembled WGS sequence"/>
</dbReference>
<sequence length="146" mass="16550">MQQEFKLSNTDENLEKGRSTHPRHSENSSQIPLSKVLGIPWNAIHDYFTNNVKDLLELNMPKPISKGIVLQSAGSYITAKIKRPLTSQEVDHAENWLIRSLQEKEFREEMLNLLAGESIPVRSKLTPLNVFLSEINIMSVGGRLVN</sequence>
<accession>A0A8X6IKA1</accession>
<feature type="compositionally biased region" description="Basic and acidic residues" evidence="1">
    <location>
        <begin position="13"/>
        <end position="26"/>
    </location>
</feature>
<proteinExistence type="predicted"/>
<dbReference type="AlphaFoldDB" id="A0A8X6IKA1"/>
<evidence type="ECO:0000313" key="2">
    <source>
        <dbReference type="EMBL" id="GFR23809.1"/>
    </source>
</evidence>
<comment type="caution">
    <text evidence="2">The sequence shown here is derived from an EMBL/GenBank/DDBJ whole genome shotgun (WGS) entry which is preliminary data.</text>
</comment>
<organism evidence="2 3">
    <name type="scientific">Trichonephila clavata</name>
    <name type="common">Joro spider</name>
    <name type="synonym">Nephila clavata</name>
    <dbReference type="NCBI Taxonomy" id="2740835"/>
    <lineage>
        <taxon>Eukaryota</taxon>
        <taxon>Metazoa</taxon>
        <taxon>Ecdysozoa</taxon>
        <taxon>Arthropoda</taxon>
        <taxon>Chelicerata</taxon>
        <taxon>Arachnida</taxon>
        <taxon>Araneae</taxon>
        <taxon>Araneomorphae</taxon>
        <taxon>Entelegynae</taxon>
        <taxon>Araneoidea</taxon>
        <taxon>Nephilidae</taxon>
        <taxon>Trichonephila</taxon>
    </lineage>
</organism>